<sequence length="721" mass="82138">MISTKETISVLITLPLELQHFILGQLPINNLIHLLYESGNDGGFDGNGKQQNHSNASTNNLTRNLLLLFRQLDVVIVDQYSSVSQQNRQVRYGSVEFNMFYKLLCRFDGHFKTNTKSINSNVNNNRKNTTFQLKTRSLILNDSITRNYSHYDNKLNMMLTRATKVQMSADLMLKLSKSGLSNHITTIWFNSSESIKMIKSFTSTINSKFYGVLELIFKFDIWSCFESVEGFIALLQSFPDLQNVNFKRCSDNTIALHKLLLTQFSIFGKTSNSDDGGIGDISTHSITSRIGHWETYSDEFNNVVLDDTKFNVDELSIYSSWPHPNTVDLSPFEYVHDLHKLNLIGCGNILGVLPTVANLELCNVKLGGCSGSSGQGLNLIKQFPGLCELRLTKCVVDRGVLESGLPMGLKSLWFNNCVSLDYEPFEITSTNNLRSLYFKGTDVELGGNGNYDNLKFLDSLTLVYCGDLDLQEPKFQHLRSLCITGGELPKRFPWSLTDLKIACHEQSFGAIPDDYDYDQGNGIYDIYTNTKLDQWYWYHKQHPKKQQQQQFTIEFPENLKSLELQFNETFEINLDSTNLGNLQQLESLSITLWYCNLTRNFSVIPRSLSSFTLIYSKRILDFEFRESVEETMSMLEDLNWSHHVEWKQLCVVVDGCVVVVPKHWVDKNMTDFEDVVKMINLKGLGNGNGNGKKNVGNGQLDGYVEVYDNEQMVKSLVGSRF</sequence>
<organism evidence="1 2">
    <name type="scientific">Ambrosiozyma monospora</name>
    <name type="common">Yeast</name>
    <name type="synonym">Endomycopsis monosporus</name>
    <dbReference type="NCBI Taxonomy" id="43982"/>
    <lineage>
        <taxon>Eukaryota</taxon>
        <taxon>Fungi</taxon>
        <taxon>Dikarya</taxon>
        <taxon>Ascomycota</taxon>
        <taxon>Saccharomycotina</taxon>
        <taxon>Pichiomycetes</taxon>
        <taxon>Pichiales</taxon>
        <taxon>Pichiaceae</taxon>
        <taxon>Ambrosiozyma</taxon>
    </lineage>
</organism>
<proteinExistence type="predicted"/>
<evidence type="ECO:0000313" key="1">
    <source>
        <dbReference type="EMBL" id="GMG20274.1"/>
    </source>
</evidence>
<protein>
    <submittedName>
        <fullName evidence="1">Unnamed protein product</fullName>
    </submittedName>
</protein>
<dbReference type="Gene3D" id="3.80.10.10">
    <property type="entry name" value="Ribonuclease Inhibitor"/>
    <property type="match status" value="1"/>
</dbReference>
<dbReference type="Proteomes" id="UP001165063">
    <property type="component" value="Unassembled WGS sequence"/>
</dbReference>
<dbReference type="AlphaFoldDB" id="A0A9W6YTY7"/>
<reference evidence="1" key="1">
    <citation type="submission" date="2023-04" db="EMBL/GenBank/DDBJ databases">
        <title>Ambrosiozyma monospora NBRC 1965.</title>
        <authorList>
            <person name="Ichikawa N."/>
            <person name="Sato H."/>
            <person name="Tonouchi N."/>
        </authorList>
    </citation>
    <scope>NUCLEOTIDE SEQUENCE</scope>
    <source>
        <strain evidence="1">NBRC 1965</strain>
    </source>
</reference>
<dbReference type="InterPro" id="IPR032675">
    <property type="entry name" value="LRR_dom_sf"/>
</dbReference>
<accession>A0A9W6YTY7</accession>
<dbReference type="SUPFAM" id="SSF52047">
    <property type="entry name" value="RNI-like"/>
    <property type="match status" value="1"/>
</dbReference>
<name>A0A9W6YTY7_AMBMO</name>
<evidence type="ECO:0000313" key="2">
    <source>
        <dbReference type="Proteomes" id="UP001165063"/>
    </source>
</evidence>
<keyword evidence="2" id="KW-1185">Reference proteome</keyword>
<comment type="caution">
    <text evidence="1">The sequence shown here is derived from an EMBL/GenBank/DDBJ whole genome shotgun (WGS) entry which is preliminary data.</text>
</comment>
<gene>
    <name evidence="1" type="ORF">Amon01_000111300</name>
</gene>
<dbReference type="EMBL" id="BSXU01000330">
    <property type="protein sequence ID" value="GMG20274.1"/>
    <property type="molecule type" value="Genomic_DNA"/>
</dbReference>